<dbReference type="RefSeq" id="WP_344992440.1">
    <property type="nucleotide sequence ID" value="NZ_BAABFR010000013.1"/>
</dbReference>
<dbReference type="PIRSF" id="PIRSF037442">
    <property type="entry name" value="UCP037442_abhydr"/>
    <property type="match status" value="1"/>
</dbReference>
<dbReference type="Proteomes" id="UP001500635">
    <property type="component" value="Unassembled WGS sequence"/>
</dbReference>
<comment type="caution">
    <text evidence="3">The sequence shown here is derived from an EMBL/GenBank/DDBJ whole genome shotgun (WGS) entry which is preliminary data.</text>
</comment>
<proteinExistence type="predicted"/>
<organism evidence="3 4">
    <name type="scientific">Tsukamurella soli</name>
    <dbReference type="NCBI Taxonomy" id="644556"/>
    <lineage>
        <taxon>Bacteria</taxon>
        <taxon>Bacillati</taxon>
        <taxon>Actinomycetota</taxon>
        <taxon>Actinomycetes</taxon>
        <taxon>Mycobacteriales</taxon>
        <taxon>Tsukamurellaceae</taxon>
        <taxon>Tsukamurella</taxon>
    </lineage>
</organism>
<dbReference type="EMBL" id="BAABFR010000013">
    <property type="protein sequence ID" value="GAA4387683.1"/>
    <property type="molecule type" value="Genomic_DNA"/>
</dbReference>
<gene>
    <name evidence="3" type="ORF">GCM10023147_12410</name>
</gene>
<evidence type="ECO:0000259" key="2">
    <source>
        <dbReference type="Pfam" id="PF12146"/>
    </source>
</evidence>
<accession>A0ABP8JA74</accession>
<feature type="region of interest" description="Disordered" evidence="1">
    <location>
        <begin position="1"/>
        <end position="24"/>
    </location>
</feature>
<evidence type="ECO:0000313" key="3">
    <source>
        <dbReference type="EMBL" id="GAA4387683.1"/>
    </source>
</evidence>
<dbReference type="SUPFAM" id="SSF53474">
    <property type="entry name" value="alpha/beta-Hydrolases"/>
    <property type="match status" value="1"/>
</dbReference>
<dbReference type="InterPro" id="IPR022742">
    <property type="entry name" value="Hydrolase_4"/>
</dbReference>
<dbReference type="InterPro" id="IPR029058">
    <property type="entry name" value="AB_hydrolase_fold"/>
</dbReference>
<sequence length="308" mass="33033">MTVPDTGPTMSGPDPAARGGRRRPTVATLTYRDGSTNPVRIYRGARAEAPCVILWPGLNVPAGYFDELAFGLVDAGYNAVASEQRGQGDARPEISASSDFGYQQMASEDYPSVSALVRQKFPAAKRIVLGHSMGGLLGSMYAARARQNIAGLILVASGTGYHRLEPPLSAMGRLIGTGVAARTARVRGHWPGGLDGFGPQARGVIRDFDRLVRTGRFDVAGADIDYEARLATLSTPVLAVSIAGDDTVSQRQVHGLAEKFRAASVTERHVGEALGHNRWILRPDVMVPVFDAWIRSEVLGHPPTDQHR</sequence>
<keyword evidence="3" id="KW-0378">Hydrolase</keyword>
<dbReference type="Pfam" id="PF12146">
    <property type="entry name" value="Hydrolase_4"/>
    <property type="match status" value="1"/>
</dbReference>
<keyword evidence="4" id="KW-1185">Reference proteome</keyword>
<dbReference type="Gene3D" id="3.40.50.1820">
    <property type="entry name" value="alpha/beta hydrolase"/>
    <property type="match status" value="1"/>
</dbReference>
<name>A0ABP8JA74_9ACTN</name>
<feature type="domain" description="Serine aminopeptidase S33" evidence="2">
    <location>
        <begin position="51"/>
        <end position="176"/>
    </location>
</feature>
<dbReference type="InterPro" id="IPR017208">
    <property type="entry name" value="UCP037442_abhydr"/>
</dbReference>
<protein>
    <submittedName>
        <fullName evidence="3">Alpha/beta fold hydrolase</fullName>
    </submittedName>
</protein>
<evidence type="ECO:0000256" key="1">
    <source>
        <dbReference type="SAM" id="MobiDB-lite"/>
    </source>
</evidence>
<reference evidence="4" key="1">
    <citation type="journal article" date="2019" name="Int. J. Syst. Evol. Microbiol.">
        <title>The Global Catalogue of Microorganisms (GCM) 10K type strain sequencing project: providing services to taxonomists for standard genome sequencing and annotation.</title>
        <authorList>
            <consortium name="The Broad Institute Genomics Platform"/>
            <consortium name="The Broad Institute Genome Sequencing Center for Infectious Disease"/>
            <person name="Wu L."/>
            <person name="Ma J."/>
        </authorList>
    </citation>
    <scope>NUCLEOTIDE SEQUENCE [LARGE SCALE GENOMIC DNA]</scope>
    <source>
        <strain evidence="4">JCM 17688</strain>
    </source>
</reference>
<dbReference type="GO" id="GO:0016787">
    <property type="term" value="F:hydrolase activity"/>
    <property type="evidence" value="ECO:0007669"/>
    <property type="project" value="UniProtKB-KW"/>
</dbReference>
<evidence type="ECO:0000313" key="4">
    <source>
        <dbReference type="Proteomes" id="UP001500635"/>
    </source>
</evidence>